<proteinExistence type="predicted"/>
<dbReference type="Proteomes" id="UP001163603">
    <property type="component" value="Chromosome 9"/>
</dbReference>
<gene>
    <name evidence="1" type="ORF">Pint_36092</name>
</gene>
<sequence>MAFDVKHSKELRGEQGFLVSSSGADAVVQWYLHGGSGGRKNKNNKSSDEAKNYLLAMRWCLWYADKRGRKELRYTSPQGKVYYSLKTACKAYMDERVLKEVVFSYQNTKSKESCTESSDALRSRKKRKMEKSENLEEPRRGKPLKALKKLREVQKKKKPARVQVIPGTSRFNLRVVLSKLIEKKVVTPGEFVCYSGNLGEGWICSTGIKCKCCIKVFTISDFEAHVGSKKHRPAANIFLEDGRSLLDCQKGLLSNNKSASGEEKLCDEMEDSGHQDVIYEVCYVCHYGGELIICDSCPSTYHKDCLGLEEIPSGDWFCPSCCCVICGEGKSEKTMENSVDDGIVHTCDQCEHKFHTGCLRRRGEVKVKNYAHVKWFCSDRCEHVSTCLHKLTRMPISLGVDDLTWRLLKNGKVLKENQRKLNEAIDVMHECFEPAQDPLTGKDLVEDLILNNKSEMKHKNFQGFYTVVLEKKGEIVSVATVRVFEEVAEMPLVATRFKYRGQGMCHRLMGELERQLVEIGVMNLILPSAHSVMTKWERLKYPNYTFLDFQDTIMCQKLLVKMPSANLCQPGATLSTTANSNMEFVSSSPTSVLLFAN</sequence>
<protein>
    <submittedName>
        <fullName evidence="1">Uncharacterized protein</fullName>
    </submittedName>
</protein>
<comment type="caution">
    <text evidence="1">The sequence shown here is derived from an EMBL/GenBank/DDBJ whole genome shotgun (WGS) entry which is preliminary data.</text>
</comment>
<organism evidence="1 2">
    <name type="scientific">Pistacia integerrima</name>
    <dbReference type="NCBI Taxonomy" id="434235"/>
    <lineage>
        <taxon>Eukaryota</taxon>
        <taxon>Viridiplantae</taxon>
        <taxon>Streptophyta</taxon>
        <taxon>Embryophyta</taxon>
        <taxon>Tracheophyta</taxon>
        <taxon>Spermatophyta</taxon>
        <taxon>Magnoliopsida</taxon>
        <taxon>eudicotyledons</taxon>
        <taxon>Gunneridae</taxon>
        <taxon>Pentapetalae</taxon>
        <taxon>rosids</taxon>
        <taxon>malvids</taxon>
        <taxon>Sapindales</taxon>
        <taxon>Anacardiaceae</taxon>
        <taxon>Pistacia</taxon>
    </lineage>
</organism>
<evidence type="ECO:0000313" key="1">
    <source>
        <dbReference type="EMBL" id="KAJ0028640.1"/>
    </source>
</evidence>
<accession>A0ACC0Y362</accession>
<name>A0ACC0Y362_9ROSI</name>
<dbReference type="EMBL" id="CM047744">
    <property type="protein sequence ID" value="KAJ0028640.1"/>
    <property type="molecule type" value="Genomic_DNA"/>
</dbReference>
<keyword evidence="2" id="KW-1185">Reference proteome</keyword>
<evidence type="ECO:0000313" key="2">
    <source>
        <dbReference type="Proteomes" id="UP001163603"/>
    </source>
</evidence>
<reference evidence="2" key="1">
    <citation type="journal article" date="2023" name="G3 (Bethesda)">
        <title>Genome assembly and association tests identify interacting loci associated with vigor, precocity, and sex in interspecific pistachio rootstocks.</title>
        <authorList>
            <person name="Palmer W."/>
            <person name="Jacygrad E."/>
            <person name="Sagayaradj S."/>
            <person name="Cavanaugh K."/>
            <person name="Han R."/>
            <person name="Bertier L."/>
            <person name="Beede B."/>
            <person name="Kafkas S."/>
            <person name="Golino D."/>
            <person name="Preece J."/>
            <person name="Michelmore R."/>
        </authorList>
    </citation>
    <scope>NUCLEOTIDE SEQUENCE [LARGE SCALE GENOMIC DNA]</scope>
</reference>